<dbReference type="AlphaFoldDB" id="L7U6E4"/>
<accession>L7U6E4</accession>
<sequence>MVEFVKLPDVPGSPTLLAVRQGDRRLGVEGRCPVEHRRAMSPP</sequence>
<evidence type="ECO:0000313" key="1">
    <source>
        <dbReference type="EMBL" id="AGC43172.1"/>
    </source>
</evidence>
<evidence type="ECO:0000313" key="2">
    <source>
        <dbReference type="Proteomes" id="UP000011131"/>
    </source>
</evidence>
<dbReference type="Proteomes" id="UP000011131">
    <property type="component" value="Chromosome"/>
</dbReference>
<dbReference type="KEGG" id="msd:MYSTI_01840"/>
<keyword evidence="2" id="KW-1185">Reference proteome</keyword>
<organism evidence="1 2">
    <name type="scientific">Myxococcus stipitatus (strain DSM 14675 / JCM 12634 / Mx s8)</name>
    <dbReference type="NCBI Taxonomy" id="1278073"/>
    <lineage>
        <taxon>Bacteria</taxon>
        <taxon>Pseudomonadati</taxon>
        <taxon>Myxococcota</taxon>
        <taxon>Myxococcia</taxon>
        <taxon>Myxococcales</taxon>
        <taxon>Cystobacterineae</taxon>
        <taxon>Myxococcaceae</taxon>
        <taxon>Myxococcus</taxon>
    </lineage>
</organism>
<reference evidence="1 2" key="1">
    <citation type="journal article" date="2013" name="Genome Announc.">
        <title>Complete genome sequence of Myxococcus stipitatus strain DSM 14675, a fruiting myxobacterium.</title>
        <authorList>
            <person name="Huntley S."/>
            <person name="Kneip S."/>
            <person name="Treuner-Lange A."/>
            <person name="Sogaard-Andersen L."/>
        </authorList>
    </citation>
    <scope>NUCLEOTIDE SEQUENCE [LARGE SCALE GENOMIC DNA]</scope>
    <source>
        <strain evidence="2">DSM 14675 / JCM 12634 / Mx s8</strain>
    </source>
</reference>
<protein>
    <submittedName>
        <fullName evidence="1">Uncharacterized protein</fullName>
    </submittedName>
</protein>
<dbReference type="HOGENOM" id="CLU_3236407_0_0_7"/>
<dbReference type="EMBL" id="CP004025">
    <property type="protein sequence ID" value="AGC43172.1"/>
    <property type="molecule type" value="Genomic_DNA"/>
</dbReference>
<name>L7U6E4_MYXSD</name>
<proteinExistence type="predicted"/>
<dbReference type="PATRIC" id="fig|1278073.3.peg.1889"/>
<gene>
    <name evidence="1" type="ordered locus">MYSTI_01840</name>
</gene>